<dbReference type="SMART" id="SM00448">
    <property type="entry name" value="REC"/>
    <property type="match status" value="1"/>
</dbReference>
<proteinExistence type="inferred from homology"/>
<comment type="caution">
    <text evidence="6">Lacks conserved residue(s) required for the propagation of feature annotation.</text>
</comment>
<gene>
    <name evidence="11" type="ORF">A4U43_C03F26720</name>
</gene>
<keyword evidence="4" id="KW-0090">Biological rhythms</keyword>
<keyword evidence="12" id="KW-1185">Reference proteome</keyword>
<dbReference type="PROSITE" id="PS50110">
    <property type="entry name" value="RESPONSE_REGULATORY"/>
    <property type="match status" value="1"/>
</dbReference>
<dbReference type="AlphaFoldDB" id="A0A5P1FD77"/>
<feature type="domain" description="Response regulatory" evidence="9">
    <location>
        <begin position="15"/>
        <end position="133"/>
    </location>
</feature>
<accession>A0A5P1FD77</accession>
<comment type="subcellular location">
    <subcellularLocation>
        <location evidence="1 7">Nucleus</location>
    </subcellularLocation>
</comment>
<reference evidence="12" key="1">
    <citation type="journal article" date="2017" name="Nat. Commun.">
        <title>The asparagus genome sheds light on the origin and evolution of a young Y chromosome.</title>
        <authorList>
            <person name="Harkess A."/>
            <person name="Zhou J."/>
            <person name="Xu C."/>
            <person name="Bowers J.E."/>
            <person name="Van der Hulst R."/>
            <person name="Ayyampalayam S."/>
            <person name="Mercati F."/>
            <person name="Riccardi P."/>
            <person name="McKain M.R."/>
            <person name="Kakrana A."/>
            <person name="Tang H."/>
            <person name="Ray J."/>
            <person name="Groenendijk J."/>
            <person name="Arikit S."/>
            <person name="Mathioni S.M."/>
            <person name="Nakano M."/>
            <person name="Shan H."/>
            <person name="Telgmann-Rauber A."/>
            <person name="Kanno A."/>
            <person name="Yue Z."/>
            <person name="Chen H."/>
            <person name="Li W."/>
            <person name="Chen Y."/>
            <person name="Xu X."/>
            <person name="Zhang Y."/>
            <person name="Luo S."/>
            <person name="Chen H."/>
            <person name="Gao J."/>
            <person name="Mao Z."/>
            <person name="Pires J.C."/>
            <person name="Luo M."/>
            <person name="Kudrna D."/>
            <person name="Wing R.A."/>
            <person name="Meyers B.C."/>
            <person name="Yi K."/>
            <person name="Kong H."/>
            <person name="Lavrijsen P."/>
            <person name="Sunseri F."/>
            <person name="Falavigna A."/>
            <person name="Ye Y."/>
            <person name="Leebens-Mack J.H."/>
            <person name="Chen G."/>
        </authorList>
    </citation>
    <scope>NUCLEOTIDE SEQUENCE [LARGE SCALE GENOMIC DNA]</scope>
    <source>
        <strain evidence="12">cv. DH0086</strain>
    </source>
</reference>
<dbReference type="GO" id="GO:0048511">
    <property type="term" value="P:rhythmic process"/>
    <property type="evidence" value="ECO:0007669"/>
    <property type="project" value="UniProtKB-KW"/>
</dbReference>
<dbReference type="GO" id="GO:0005634">
    <property type="term" value="C:nucleus"/>
    <property type="evidence" value="ECO:0007669"/>
    <property type="project" value="UniProtKB-SubCell"/>
</dbReference>
<evidence type="ECO:0000313" key="11">
    <source>
        <dbReference type="EMBL" id="ONK76355.1"/>
    </source>
</evidence>
<evidence type="ECO:0000256" key="8">
    <source>
        <dbReference type="SAM" id="MobiDB-lite"/>
    </source>
</evidence>
<dbReference type="InterPro" id="IPR011006">
    <property type="entry name" value="CheY-like_superfamily"/>
</dbReference>
<feature type="domain" description="CCT" evidence="10">
    <location>
        <begin position="427"/>
        <end position="469"/>
    </location>
</feature>
<evidence type="ECO:0000256" key="7">
    <source>
        <dbReference type="PROSITE-ProRule" id="PRU00357"/>
    </source>
</evidence>
<dbReference type="PANTHER" id="PTHR43874:SF1">
    <property type="entry name" value="TWO-COMPONENT RESPONSE REGULATOR-LIKE APRR1"/>
    <property type="match status" value="1"/>
</dbReference>
<evidence type="ECO:0000256" key="1">
    <source>
        <dbReference type="ARBA" id="ARBA00004123"/>
    </source>
</evidence>
<dbReference type="Pfam" id="PF00072">
    <property type="entry name" value="Response_reg"/>
    <property type="match status" value="1"/>
</dbReference>
<dbReference type="Proteomes" id="UP000243459">
    <property type="component" value="Chromosome 3"/>
</dbReference>
<evidence type="ECO:0008006" key="13">
    <source>
        <dbReference type="Google" id="ProtNLM"/>
    </source>
</evidence>
<name>A0A5P1FD77_ASPOF</name>
<evidence type="ECO:0000259" key="10">
    <source>
        <dbReference type="PROSITE" id="PS51017"/>
    </source>
</evidence>
<evidence type="ECO:0000256" key="4">
    <source>
        <dbReference type="ARBA" id="ARBA00023108"/>
    </source>
</evidence>
<dbReference type="SUPFAM" id="SSF52172">
    <property type="entry name" value="CheY-like"/>
    <property type="match status" value="1"/>
</dbReference>
<keyword evidence="5 7" id="KW-0539">Nucleus</keyword>
<feature type="region of interest" description="Disordered" evidence="8">
    <location>
        <begin position="474"/>
        <end position="504"/>
    </location>
</feature>
<evidence type="ECO:0000256" key="5">
    <source>
        <dbReference type="ARBA" id="ARBA00023242"/>
    </source>
</evidence>
<evidence type="ECO:0000313" key="12">
    <source>
        <dbReference type="Proteomes" id="UP000243459"/>
    </source>
</evidence>
<dbReference type="Pfam" id="PF06203">
    <property type="entry name" value="CCT"/>
    <property type="match status" value="1"/>
</dbReference>
<dbReference type="Gene3D" id="3.40.50.2300">
    <property type="match status" value="1"/>
</dbReference>
<dbReference type="GO" id="GO:0000160">
    <property type="term" value="P:phosphorelay signal transduction system"/>
    <property type="evidence" value="ECO:0007669"/>
    <property type="project" value="UniProtKB-KW"/>
</dbReference>
<dbReference type="InterPro" id="IPR001789">
    <property type="entry name" value="Sig_transdc_resp-reg_receiver"/>
</dbReference>
<dbReference type="EMBL" id="CM007383">
    <property type="protein sequence ID" value="ONK76355.1"/>
    <property type="molecule type" value="Genomic_DNA"/>
</dbReference>
<dbReference type="PANTHER" id="PTHR43874">
    <property type="entry name" value="TWO-COMPONENT RESPONSE REGULATOR"/>
    <property type="match status" value="1"/>
</dbReference>
<dbReference type="PROSITE" id="PS51017">
    <property type="entry name" value="CCT"/>
    <property type="match status" value="1"/>
</dbReference>
<sequence>MERSRRFLLDRSKVRILLCDNDAKSSQEIVRLLSNCSYQVTSVKTARQVIDVLTANGPDIDIILAEVDLPVAKGFKMLKYINRDKELRRIPIIMMSSQDEVSVVVKCLRLGAADYLVKPLRMNELLNLWTHMWRRRRMLGLTEKDVVVHDLELANSDPSDAHTNSTIALSDDTDAKPSEGICQDLNVADVVEHQENEPNISPLELAQKARFEKEACTVEDSDLARSFSCPKKTDLKVGESSAFLTYVKSSVPTSNGDYIHVSHNSAPSGPLSIEENHLVRINTESHSNSWRQESYPNRSVYVSNGENMCNVNRFPMPMKIPVICVSSSNTQPQSRSEGQCDVSGIHPMFPFPVFLPGMMDQNMMASSTQMHNAPAIIPQYNALPQIPHVPLMPPFSYRPVGINLQSGRVAIMNSSAHEVNFGRTERRVAALIKFKQKRKDRCFDKKIRYINRKKLAEKRPRVRGQFVRQVNGVDVHRNDSSVDCDSEEEDEEHVSRDLEPDSSP</sequence>
<evidence type="ECO:0000259" key="9">
    <source>
        <dbReference type="PROSITE" id="PS50110"/>
    </source>
</evidence>
<comment type="similarity">
    <text evidence="2">Belongs to the ARR-like family.</text>
</comment>
<dbReference type="InterPro" id="IPR045279">
    <property type="entry name" value="ARR-like"/>
</dbReference>
<keyword evidence="3" id="KW-0902">Two-component regulatory system</keyword>
<evidence type="ECO:0000256" key="6">
    <source>
        <dbReference type="PROSITE-ProRule" id="PRU00169"/>
    </source>
</evidence>
<dbReference type="SMR" id="A0A5P1FD77"/>
<evidence type="ECO:0000256" key="3">
    <source>
        <dbReference type="ARBA" id="ARBA00023012"/>
    </source>
</evidence>
<dbReference type="Gramene" id="ONK76355">
    <property type="protein sequence ID" value="ONK76355"/>
    <property type="gene ID" value="A4U43_C03F26720"/>
</dbReference>
<feature type="compositionally biased region" description="Acidic residues" evidence="8">
    <location>
        <begin position="482"/>
        <end position="492"/>
    </location>
</feature>
<evidence type="ECO:0000256" key="2">
    <source>
        <dbReference type="ARBA" id="ARBA00010330"/>
    </source>
</evidence>
<dbReference type="OMA" id="NQHEYES"/>
<dbReference type="InterPro" id="IPR010402">
    <property type="entry name" value="CCT_domain"/>
</dbReference>
<organism evidence="11 12">
    <name type="scientific">Asparagus officinalis</name>
    <name type="common">Garden asparagus</name>
    <dbReference type="NCBI Taxonomy" id="4686"/>
    <lineage>
        <taxon>Eukaryota</taxon>
        <taxon>Viridiplantae</taxon>
        <taxon>Streptophyta</taxon>
        <taxon>Embryophyta</taxon>
        <taxon>Tracheophyta</taxon>
        <taxon>Spermatophyta</taxon>
        <taxon>Magnoliopsida</taxon>
        <taxon>Liliopsida</taxon>
        <taxon>Asparagales</taxon>
        <taxon>Asparagaceae</taxon>
        <taxon>Asparagoideae</taxon>
        <taxon>Asparagus</taxon>
    </lineage>
</organism>
<dbReference type="GO" id="GO:0009736">
    <property type="term" value="P:cytokinin-activated signaling pathway"/>
    <property type="evidence" value="ECO:0007669"/>
    <property type="project" value="InterPro"/>
</dbReference>
<feature type="compositionally biased region" description="Basic and acidic residues" evidence="8">
    <location>
        <begin position="493"/>
        <end position="504"/>
    </location>
</feature>
<protein>
    <recommendedName>
        <fullName evidence="13">Two-component response regulator-like APRR1</fullName>
    </recommendedName>
</protein>